<dbReference type="InterPro" id="IPR037647">
    <property type="entry name" value="HIRIP3"/>
</dbReference>
<evidence type="ECO:0000313" key="2">
    <source>
        <dbReference type="EMBL" id="JAC68433.1"/>
    </source>
</evidence>
<feature type="region of interest" description="Disordered" evidence="1">
    <location>
        <begin position="67"/>
        <end position="125"/>
    </location>
</feature>
<dbReference type="EMBL" id="GBEZ01017951">
    <property type="protein sequence ID" value="JAC68433.1"/>
    <property type="molecule type" value="Transcribed_RNA"/>
</dbReference>
<feature type="compositionally biased region" description="Low complexity" evidence="1">
    <location>
        <begin position="201"/>
        <end position="217"/>
    </location>
</feature>
<organism evidence="2">
    <name type="scientific">Tetraselmis sp. GSL018</name>
    <dbReference type="NCBI Taxonomy" id="582737"/>
    <lineage>
        <taxon>Eukaryota</taxon>
        <taxon>Viridiplantae</taxon>
        <taxon>Chlorophyta</taxon>
        <taxon>core chlorophytes</taxon>
        <taxon>Chlorodendrophyceae</taxon>
        <taxon>Chlorodendrales</taxon>
        <taxon>Chlorodendraceae</taxon>
        <taxon>Tetraselmis</taxon>
    </lineage>
</organism>
<feature type="compositionally biased region" description="Basic and acidic residues" evidence="1">
    <location>
        <begin position="240"/>
        <end position="250"/>
    </location>
</feature>
<sequence length="327" mass="35206">MTGLSAEAVEKAFYEHEGYFKENSNSITKKGVRRYLEERLRLDKGSLDEHKELLSELCTKLVESLPAADEEEHAEPHGSKVKKRKAKPSGELEAGGGSKQQRRSAAEPASKGGGGRPPPSARVSQLKEICKLATITIPPNTYRGKDDNEVCDRFVALLERHGLSPSSTPSDIRSVKQKLQKERELDGIDTSNIIEGRPRRGATATATARTRYTAAAQDSDESSDGGSDRDDAAGGGSGKAEGRSGGRTGEEYAAPKTKVARATVLASDDEEDGGGGPADEGGEREDREEVSGGDSDEPSEEEEEDDDGDDDDDEEEEYDEDEDDDAE</sequence>
<gene>
    <name evidence="2" type="ORF">TSPGSL018_8732</name>
</gene>
<reference evidence="2" key="1">
    <citation type="submission" date="2014-05" db="EMBL/GenBank/DDBJ databases">
        <title>The transcriptome of the halophilic microalga Tetraselmis sp. GSL018 isolated from the Great Salt Lake, Utah.</title>
        <authorList>
            <person name="Jinkerson R.E."/>
            <person name="D'Adamo S."/>
            <person name="Posewitz M.C."/>
        </authorList>
    </citation>
    <scope>NUCLEOTIDE SEQUENCE</scope>
    <source>
        <strain evidence="2">GSL018</strain>
    </source>
</reference>
<dbReference type="PANTHER" id="PTHR15410">
    <property type="entry name" value="HIRA-INTERACTING PROTEIN 3"/>
    <property type="match status" value="1"/>
</dbReference>
<dbReference type="PANTHER" id="PTHR15410:SF2">
    <property type="entry name" value="HIRA-INTERACTING PROTEIN 3"/>
    <property type="match status" value="1"/>
</dbReference>
<feature type="compositionally biased region" description="Acidic residues" evidence="1">
    <location>
        <begin position="294"/>
        <end position="327"/>
    </location>
</feature>
<accession>A0A061R8X5</accession>
<name>A0A061R8X5_9CHLO</name>
<proteinExistence type="predicted"/>
<protein>
    <recommendedName>
        <fullName evidence="3">Histone chaperone domain-containing protein</fullName>
    </recommendedName>
</protein>
<feature type="region of interest" description="Disordered" evidence="1">
    <location>
        <begin position="160"/>
        <end position="327"/>
    </location>
</feature>
<dbReference type="GO" id="GO:0005634">
    <property type="term" value="C:nucleus"/>
    <property type="evidence" value="ECO:0007669"/>
    <property type="project" value="TreeGrafter"/>
</dbReference>
<evidence type="ECO:0008006" key="3">
    <source>
        <dbReference type="Google" id="ProtNLM"/>
    </source>
</evidence>
<evidence type="ECO:0000256" key="1">
    <source>
        <dbReference type="SAM" id="MobiDB-lite"/>
    </source>
</evidence>
<dbReference type="AlphaFoldDB" id="A0A061R8X5"/>